<keyword evidence="2" id="KW-0813">Transport</keyword>
<feature type="transmembrane region" description="Helical" evidence="7">
    <location>
        <begin position="160"/>
        <end position="178"/>
    </location>
</feature>
<dbReference type="Proteomes" id="UP000019364">
    <property type="component" value="Unassembled WGS sequence"/>
</dbReference>
<evidence type="ECO:0000256" key="5">
    <source>
        <dbReference type="ARBA" id="ARBA00022989"/>
    </source>
</evidence>
<dbReference type="EMBL" id="BAVZ01000001">
    <property type="protein sequence ID" value="GAF06132.1"/>
    <property type="molecule type" value="Genomic_DNA"/>
</dbReference>
<dbReference type="PANTHER" id="PTHR36838:SF1">
    <property type="entry name" value="SLR1864 PROTEIN"/>
    <property type="match status" value="1"/>
</dbReference>
<keyword evidence="5 7" id="KW-1133">Transmembrane helix</keyword>
<keyword evidence="4 7" id="KW-0812">Transmembrane</keyword>
<evidence type="ECO:0000313" key="9">
    <source>
        <dbReference type="Proteomes" id="UP000019364"/>
    </source>
</evidence>
<comment type="subcellular location">
    <subcellularLocation>
        <location evidence="1">Membrane</location>
        <topology evidence="1">Multi-pass membrane protein</topology>
    </subcellularLocation>
</comment>
<dbReference type="Pfam" id="PF03547">
    <property type="entry name" value="Mem_trans"/>
    <property type="match status" value="2"/>
</dbReference>
<accession>W7YCH1</accession>
<dbReference type="STRING" id="1236976.JCM16418_77"/>
<evidence type="ECO:0000256" key="3">
    <source>
        <dbReference type="ARBA" id="ARBA00022475"/>
    </source>
</evidence>
<feature type="transmembrane region" description="Helical" evidence="7">
    <location>
        <begin position="128"/>
        <end position="148"/>
    </location>
</feature>
<feature type="transmembrane region" description="Helical" evidence="7">
    <location>
        <begin position="101"/>
        <end position="122"/>
    </location>
</feature>
<keyword evidence="6 7" id="KW-0472">Membrane</keyword>
<dbReference type="InterPro" id="IPR004776">
    <property type="entry name" value="Mem_transp_PIN-like"/>
</dbReference>
<dbReference type="AlphaFoldDB" id="W7YCH1"/>
<keyword evidence="9" id="KW-1185">Reference proteome</keyword>
<dbReference type="GO" id="GO:0055085">
    <property type="term" value="P:transmembrane transport"/>
    <property type="evidence" value="ECO:0007669"/>
    <property type="project" value="InterPro"/>
</dbReference>
<name>W7YCH1_9BACL</name>
<organism evidence="8 9">
    <name type="scientific">Paenibacillus pini JCM 16418</name>
    <dbReference type="NCBI Taxonomy" id="1236976"/>
    <lineage>
        <taxon>Bacteria</taxon>
        <taxon>Bacillati</taxon>
        <taxon>Bacillota</taxon>
        <taxon>Bacilli</taxon>
        <taxon>Bacillales</taxon>
        <taxon>Paenibacillaceae</taxon>
        <taxon>Paenibacillus</taxon>
    </lineage>
</organism>
<dbReference type="eggNOG" id="COG0679">
    <property type="taxonomic scope" value="Bacteria"/>
</dbReference>
<evidence type="ECO:0000256" key="1">
    <source>
        <dbReference type="ARBA" id="ARBA00004141"/>
    </source>
</evidence>
<evidence type="ECO:0000256" key="7">
    <source>
        <dbReference type="SAM" id="Phobius"/>
    </source>
</evidence>
<comment type="caution">
    <text evidence="8">The sequence shown here is derived from an EMBL/GenBank/DDBJ whole genome shotgun (WGS) entry which is preliminary data.</text>
</comment>
<keyword evidence="3" id="KW-1003">Cell membrane</keyword>
<evidence type="ECO:0000256" key="2">
    <source>
        <dbReference type="ARBA" id="ARBA00022448"/>
    </source>
</evidence>
<dbReference type="PANTHER" id="PTHR36838">
    <property type="entry name" value="AUXIN EFFLUX CARRIER FAMILY PROTEIN"/>
    <property type="match status" value="1"/>
</dbReference>
<dbReference type="RefSeq" id="WP_036645087.1">
    <property type="nucleotide sequence ID" value="NZ_BAVZ01000001.1"/>
</dbReference>
<sequence>MLQTFISTVYHVFLPISLPVIGGALIRKFKKIDTKPLSVLSLYILSPALILDTLLKANITYGDVTQTTLFCIINLLLLWGISTGVGKILSLPPAERSGLTLITLFTNCVNYGLPLVLLALGQAGLDKASVYVIIQIIIVNTIGVYFAARSHFSMKQATLSVFKLPSIYAAAIAMILRMTNVELPQGLDQGVSMLAGAYASMALIVLGAQMVSANKQESATLTSSMNKAFYAGLVLRMILSPLASALILYIMGVRGILFDVLLILSSMPAAVNAVILAEQFDAAPKVVTKCILWTTLASFIMLPLMIGWMQ</sequence>
<feature type="transmembrane region" description="Helical" evidence="7">
    <location>
        <begin position="67"/>
        <end position="89"/>
    </location>
</feature>
<evidence type="ECO:0000256" key="4">
    <source>
        <dbReference type="ARBA" id="ARBA00022692"/>
    </source>
</evidence>
<dbReference type="OrthoDB" id="148377at2"/>
<feature type="transmembrane region" description="Helical" evidence="7">
    <location>
        <begin position="228"/>
        <end position="250"/>
    </location>
</feature>
<feature type="transmembrane region" description="Helical" evidence="7">
    <location>
        <begin position="190"/>
        <end position="208"/>
    </location>
</feature>
<gene>
    <name evidence="8" type="ORF">JCM16418_77</name>
</gene>
<evidence type="ECO:0000256" key="6">
    <source>
        <dbReference type="ARBA" id="ARBA00023136"/>
    </source>
</evidence>
<reference evidence="8 9" key="1">
    <citation type="journal article" date="2014" name="Genome Announc.">
        <title>Draft Genome Sequence of Paenibacillus pini JCM 16418T, Isolated from the Rhizosphere of Pine Tree.</title>
        <authorList>
            <person name="Yuki M."/>
            <person name="Oshima K."/>
            <person name="Suda W."/>
            <person name="Oshida Y."/>
            <person name="Kitamura K."/>
            <person name="Iida Y."/>
            <person name="Hattori M."/>
            <person name="Ohkuma M."/>
        </authorList>
    </citation>
    <scope>NUCLEOTIDE SEQUENCE [LARGE SCALE GENOMIC DNA]</scope>
    <source>
        <strain evidence="8 9">JCM 16418</strain>
    </source>
</reference>
<evidence type="ECO:0000313" key="8">
    <source>
        <dbReference type="EMBL" id="GAF06132.1"/>
    </source>
</evidence>
<dbReference type="GO" id="GO:0016020">
    <property type="term" value="C:membrane"/>
    <property type="evidence" value="ECO:0007669"/>
    <property type="project" value="UniProtKB-SubCell"/>
</dbReference>
<feature type="transmembrane region" description="Helical" evidence="7">
    <location>
        <begin position="256"/>
        <end position="278"/>
    </location>
</feature>
<feature type="transmembrane region" description="Helical" evidence="7">
    <location>
        <begin position="290"/>
        <end position="309"/>
    </location>
</feature>
<feature type="transmembrane region" description="Helical" evidence="7">
    <location>
        <begin position="6"/>
        <end position="25"/>
    </location>
</feature>
<proteinExistence type="predicted"/>
<protein>
    <submittedName>
        <fullName evidence="8">Transporter</fullName>
    </submittedName>
</protein>
<feature type="transmembrane region" description="Helical" evidence="7">
    <location>
        <begin position="37"/>
        <end position="55"/>
    </location>
</feature>